<evidence type="ECO:0000313" key="2">
    <source>
        <dbReference type="EMBL" id="KAJ6816844.1"/>
    </source>
</evidence>
<comment type="caution">
    <text evidence="2">The sequence shown here is derived from an EMBL/GenBank/DDBJ whole genome shotgun (WGS) entry which is preliminary data.</text>
</comment>
<evidence type="ECO:0008006" key="4">
    <source>
        <dbReference type="Google" id="ProtNLM"/>
    </source>
</evidence>
<feature type="signal peptide" evidence="1">
    <location>
        <begin position="1"/>
        <end position="22"/>
    </location>
</feature>
<evidence type="ECO:0000256" key="1">
    <source>
        <dbReference type="SAM" id="SignalP"/>
    </source>
</evidence>
<organism evidence="2 3">
    <name type="scientific">Iris pallida</name>
    <name type="common">Sweet iris</name>
    <dbReference type="NCBI Taxonomy" id="29817"/>
    <lineage>
        <taxon>Eukaryota</taxon>
        <taxon>Viridiplantae</taxon>
        <taxon>Streptophyta</taxon>
        <taxon>Embryophyta</taxon>
        <taxon>Tracheophyta</taxon>
        <taxon>Spermatophyta</taxon>
        <taxon>Magnoliopsida</taxon>
        <taxon>Liliopsida</taxon>
        <taxon>Asparagales</taxon>
        <taxon>Iridaceae</taxon>
        <taxon>Iridoideae</taxon>
        <taxon>Irideae</taxon>
        <taxon>Iris</taxon>
    </lineage>
</organism>
<proteinExistence type="predicted"/>
<keyword evidence="3" id="KW-1185">Reference proteome</keyword>
<dbReference type="AlphaFoldDB" id="A0AAX6FKD9"/>
<reference evidence="2" key="1">
    <citation type="journal article" date="2023" name="GigaByte">
        <title>Genome assembly of the bearded iris, Iris pallida Lam.</title>
        <authorList>
            <person name="Bruccoleri R.E."/>
            <person name="Oakeley E.J."/>
            <person name="Faust A.M.E."/>
            <person name="Altorfer M."/>
            <person name="Dessus-Babus S."/>
            <person name="Burckhardt D."/>
            <person name="Oertli M."/>
            <person name="Naumann U."/>
            <person name="Petersen F."/>
            <person name="Wong J."/>
        </authorList>
    </citation>
    <scope>NUCLEOTIDE SEQUENCE</scope>
    <source>
        <strain evidence="2">GSM-AAB239-AS_SAM_17_03QT</strain>
    </source>
</reference>
<reference evidence="2" key="2">
    <citation type="submission" date="2023-04" db="EMBL/GenBank/DDBJ databases">
        <authorList>
            <person name="Bruccoleri R.E."/>
            <person name="Oakeley E.J."/>
            <person name="Faust A.-M."/>
            <person name="Dessus-Babus S."/>
            <person name="Altorfer M."/>
            <person name="Burckhardt D."/>
            <person name="Oertli M."/>
            <person name="Naumann U."/>
            <person name="Petersen F."/>
            <person name="Wong J."/>
        </authorList>
    </citation>
    <scope>NUCLEOTIDE SEQUENCE</scope>
    <source>
        <strain evidence="2">GSM-AAB239-AS_SAM_17_03QT</strain>
        <tissue evidence="2">Leaf</tissue>
    </source>
</reference>
<dbReference type="Proteomes" id="UP001140949">
    <property type="component" value="Unassembled WGS sequence"/>
</dbReference>
<gene>
    <name evidence="2" type="ORF">M6B38_416240</name>
</gene>
<evidence type="ECO:0000313" key="3">
    <source>
        <dbReference type="Proteomes" id="UP001140949"/>
    </source>
</evidence>
<sequence>MLRRLCLFLVVHDATHFQAVTTASTGEQASPPPRSPFCVLPPSGSTFLRRYGDHPLYDPSLRASANQRAIFVHRSTERDLDRARLTSSS</sequence>
<feature type="chain" id="PRO_5043993920" description="Secreted protein" evidence="1">
    <location>
        <begin position="23"/>
        <end position="89"/>
    </location>
</feature>
<dbReference type="EMBL" id="JANAVB010028183">
    <property type="protein sequence ID" value="KAJ6816844.1"/>
    <property type="molecule type" value="Genomic_DNA"/>
</dbReference>
<keyword evidence="1" id="KW-0732">Signal</keyword>
<accession>A0AAX6FKD9</accession>
<name>A0AAX6FKD9_IRIPA</name>
<protein>
    <recommendedName>
        <fullName evidence="4">Secreted protein</fullName>
    </recommendedName>
</protein>